<reference evidence="1" key="1">
    <citation type="submission" date="2020-02" db="EMBL/GenBank/DDBJ databases">
        <title>Genome sequencing of the panga catfish, Pangasius djambal.</title>
        <authorList>
            <person name="Wen M."/>
            <person name="Zahm M."/>
            <person name="Roques C."/>
            <person name="Cabau C."/>
            <person name="Klopp C."/>
            <person name="Donnadieu C."/>
            <person name="Jouanno E."/>
            <person name="Avarre J.-C."/>
            <person name="Campet M."/>
            <person name="Ha T."/>
            <person name="Dugue R."/>
            <person name="Lampietro C."/>
            <person name="Louis A."/>
            <person name="Herpin A."/>
            <person name="Echchiki A."/>
            <person name="Berthelot C."/>
            <person name="Parey E."/>
            <person name="Roest-Crollius H."/>
            <person name="Braasch I."/>
            <person name="Postlethwait J.H."/>
            <person name="Bobe J."/>
            <person name="Montfort J."/>
            <person name="Bouchez O."/>
            <person name="Begum T."/>
            <person name="Schartl M."/>
            <person name="Gustiano R."/>
            <person name="Guiguen Y."/>
        </authorList>
    </citation>
    <scope>NUCLEOTIDE SEQUENCE</scope>
    <source>
        <strain evidence="1">Pdj_M5554</strain>
    </source>
</reference>
<comment type="caution">
    <text evidence="1">The sequence shown here is derived from an EMBL/GenBank/DDBJ whole genome shotgun (WGS) entry which is preliminary data.</text>
</comment>
<dbReference type="Proteomes" id="UP000830395">
    <property type="component" value="Chromosome 26"/>
</dbReference>
<organism evidence="1 2">
    <name type="scientific">Pangasius djambal</name>
    <dbReference type="NCBI Taxonomy" id="1691987"/>
    <lineage>
        <taxon>Eukaryota</taxon>
        <taxon>Metazoa</taxon>
        <taxon>Chordata</taxon>
        <taxon>Craniata</taxon>
        <taxon>Vertebrata</taxon>
        <taxon>Euteleostomi</taxon>
        <taxon>Actinopterygii</taxon>
        <taxon>Neopterygii</taxon>
        <taxon>Teleostei</taxon>
        <taxon>Ostariophysi</taxon>
        <taxon>Siluriformes</taxon>
        <taxon>Pangasiidae</taxon>
        <taxon>Pangasius</taxon>
    </lineage>
</organism>
<dbReference type="EMBL" id="CM041000">
    <property type="protein sequence ID" value="MCJ8748305.1"/>
    <property type="molecule type" value="Genomic_DNA"/>
</dbReference>
<proteinExistence type="predicted"/>
<protein>
    <submittedName>
        <fullName evidence="1">Uncharacterized protein</fullName>
    </submittedName>
</protein>
<gene>
    <name evidence="1" type="ORF">PDJAM_G00163260</name>
</gene>
<evidence type="ECO:0000313" key="1">
    <source>
        <dbReference type="EMBL" id="MCJ8748305.1"/>
    </source>
</evidence>
<keyword evidence="2" id="KW-1185">Reference proteome</keyword>
<sequence length="73" mass="8647">MAYWWSFSAETWALIVILISLILLYGYWPNGFFKQFGVPGPKPLPFFGTMLQYRKGIHNFDMECFQKYGKIWG</sequence>
<accession>A0ACC5ZK96</accession>
<evidence type="ECO:0000313" key="2">
    <source>
        <dbReference type="Proteomes" id="UP000830395"/>
    </source>
</evidence>
<name>A0ACC5ZK96_9TELE</name>